<proteinExistence type="predicted"/>
<dbReference type="RefSeq" id="WP_377113091.1">
    <property type="nucleotide sequence ID" value="NZ_JBHTHZ010000003.1"/>
</dbReference>
<comment type="caution">
    <text evidence="1">The sequence shown here is derived from an EMBL/GenBank/DDBJ whole genome shotgun (WGS) entry which is preliminary data.</text>
</comment>
<dbReference type="PANTHER" id="PTHR37841">
    <property type="entry name" value="GLR2918 PROTEIN"/>
    <property type="match status" value="1"/>
</dbReference>
<dbReference type="InterPro" id="IPR032774">
    <property type="entry name" value="WG_beta_rep"/>
</dbReference>
<evidence type="ECO:0000313" key="2">
    <source>
        <dbReference type="Proteomes" id="UP001597010"/>
    </source>
</evidence>
<dbReference type="Proteomes" id="UP001597010">
    <property type="component" value="Unassembled WGS sequence"/>
</dbReference>
<dbReference type="PANTHER" id="PTHR37841:SF1">
    <property type="entry name" value="DUF3298 DOMAIN-CONTAINING PROTEIN"/>
    <property type="match status" value="1"/>
</dbReference>
<protein>
    <submittedName>
        <fullName evidence="1">WG repeat-containing protein</fullName>
    </submittedName>
</protein>
<gene>
    <name evidence="1" type="ORF">ACFQZX_07150</name>
</gene>
<dbReference type="Pfam" id="PF14903">
    <property type="entry name" value="WG_beta_rep"/>
    <property type="match status" value="4"/>
</dbReference>
<organism evidence="1 2">
    <name type="scientific">Mucilaginibacter litoreus</name>
    <dbReference type="NCBI Taxonomy" id="1048221"/>
    <lineage>
        <taxon>Bacteria</taxon>
        <taxon>Pseudomonadati</taxon>
        <taxon>Bacteroidota</taxon>
        <taxon>Sphingobacteriia</taxon>
        <taxon>Sphingobacteriales</taxon>
        <taxon>Sphingobacteriaceae</taxon>
        <taxon>Mucilaginibacter</taxon>
    </lineage>
</organism>
<accession>A0ABW3AR70</accession>
<evidence type="ECO:0000313" key="1">
    <source>
        <dbReference type="EMBL" id="MFD0793390.1"/>
    </source>
</evidence>
<reference evidence="2" key="1">
    <citation type="journal article" date="2019" name="Int. J. Syst. Evol. Microbiol.">
        <title>The Global Catalogue of Microorganisms (GCM) 10K type strain sequencing project: providing services to taxonomists for standard genome sequencing and annotation.</title>
        <authorList>
            <consortium name="The Broad Institute Genomics Platform"/>
            <consortium name="The Broad Institute Genome Sequencing Center for Infectious Disease"/>
            <person name="Wu L."/>
            <person name="Ma J."/>
        </authorList>
    </citation>
    <scope>NUCLEOTIDE SEQUENCE [LARGE SCALE GENOMIC DNA]</scope>
    <source>
        <strain evidence="2">CCUG 61484</strain>
    </source>
</reference>
<dbReference type="EMBL" id="JBHTHZ010000003">
    <property type="protein sequence ID" value="MFD0793390.1"/>
    <property type="molecule type" value="Genomic_DNA"/>
</dbReference>
<sequence length="458" mass="50236">MKNSKLFIQSPFPYFPGTNLSAHIKKAGTAILLCALLSAPGLSLAQKEPEVTLAPDVVSFQVDQLNDFHEGYAIIKRGTASSLIDAKGNTIIPFGKYQLESTDLTEGFLNGYCIVRDAKTGLAGYVNNTGKLVVNCLYGSATPFDKEGYAVVSDKNNANLFFISRDGKTTPFPKVFFYTKKAIAPTVALTEANGVTKSLFKAKDPRDGMPSILPDFSEGMAAGKEDDQFGYYNRLGKKIIANKYENAQPFSDGLAAVAYKNQYGEVKWGFIDKAGNPVVDYKYSLQPGDFHNGFAVVYPADKTQFQYAFINKKGDVFYQVKDKGKNDHKDFQEGFAFVANKGNLDLLDASGMLNELTINTNTTDKKGNPVLIKSFDYANIIDNGNIMVSKSGKHGIINTKGNIVIPIEFESLSYYDPVAKLAKATYKVKAKKGTEIIEGYVNASGTFIMVRQVTKSQW</sequence>
<keyword evidence="2" id="KW-1185">Reference proteome</keyword>
<name>A0ABW3AR70_9SPHI</name>